<evidence type="ECO:0000313" key="2">
    <source>
        <dbReference type="EMBL" id="SHH12954.1"/>
    </source>
</evidence>
<keyword evidence="1" id="KW-0175">Coiled coil</keyword>
<organism evidence="2 3">
    <name type="scientific">Bradyrhizobium erythrophlei</name>
    <dbReference type="NCBI Taxonomy" id="1437360"/>
    <lineage>
        <taxon>Bacteria</taxon>
        <taxon>Pseudomonadati</taxon>
        <taxon>Pseudomonadota</taxon>
        <taxon>Alphaproteobacteria</taxon>
        <taxon>Hyphomicrobiales</taxon>
        <taxon>Nitrobacteraceae</taxon>
        <taxon>Bradyrhizobium</taxon>
    </lineage>
</organism>
<proteinExistence type="predicted"/>
<dbReference type="EMBL" id="LT670818">
    <property type="protein sequence ID" value="SHH12954.1"/>
    <property type="molecule type" value="Genomic_DNA"/>
</dbReference>
<protein>
    <submittedName>
        <fullName evidence="2">Uncharacterized protein</fullName>
    </submittedName>
</protein>
<evidence type="ECO:0000256" key="1">
    <source>
        <dbReference type="SAM" id="Coils"/>
    </source>
</evidence>
<dbReference type="Proteomes" id="UP000190675">
    <property type="component" value="Chromosome I"/>
</dbReference>
<name>A0A1M5QFF9_9BRAD</name>
<sequence length="317" mass="34573">MALFKRKSKMEKLQKHLTELRSRAAALSDKRASAETALAEAMVDREKHMLTGDLADEQTAHKLQAKVDSYQSQWSGIAAALVALQPQITDIEQKIAAEQEGIQRAAAANKLDRQIAAIETALPKYLEHSRVLADALAEIAHWHFESGQMTSFIVGDMGQVEVAAGFALAELKRMPGAIREGQQAIPRDVPQSGLVAEIKPLPPTQTVFMLRSAKYHDHDGRARFAGQYEDAMMPVPTAQRALHHGVAVSVADPRRAQLRGARGGDFNPSASDVVDLDAIEEPKGVPYIGSDIADPVLRAANFQPLDRGPERMLKVTP</sequence>
<gene>
    <name evidence="2" type="ORF">SAMN05444169_5910</name>
</gene>
<feature type="coiled-coil region" evidence="1">
    <location>
        <begin position="10"/>
        <end position="37"/>
    </location>
</feature>
<dbReference type="AlphaFoldDB" id="A0A1M5QFF9"/>
<evidence type="ECO:0000313" key="3">
    <source>
        <dbReference type="Proteomes" id="UP000190675"/>
    </source>
</evidence>
<reference evidence="2 3" key="1">
    <citation type="submission" date="2016-11" db="EMBL/GenBank/DDBJ databases">
        <authorList>
            <person name="Jaros S."/>
            <person name="Januszkiewicz K."/>
            <person name="Wedrychowicz H."/>
        </authorList>
    </citation>
    <scope>NUCLEOTIDE SEQUENCE [LARGE SCALE GENOMIC DNA]</scope>
    <source>
        <strain evidence="2 3">GAS242</strain>
    </source>
</reference>
<accession>A0A1M5QFF9</accession>